<accession>A0ABD7VQ87</accession>
<sequence>MCPTGMYEYAIGGTRDWTYDETYCNNAAVNTARGNEPCSTNGCSNWRPA</sequence>
<proteinExistence type="predicted"/>
<protein>
    <submittedName>
        <fullName evidence="1">Uncharacterized protein</fullName>
    </submittedName>
</protein>
<dbReference type="EMBL" id="CABWKB010000012">
    <property type="protein sequence ID" value="VWQ16698.1"/>
    <property type="molecule type" value="Genomic_DNA"/>
</dbReference>
<dbReference type="AlphaFoldDB" id="A0ABD7VQ87"/>
<name>A0ABD7VQ87_BIFBR</name>
<comment type="caution">
    <text evidence="1">The sequence shown here is derived from an EMBL/GenBank/DDBJ whole genome shotgun (WGS) entry which is preliminary data.</text>
</comment>
<evidence type="ECO:0000313" key="1">
    <source>
        <dbReference type="EMBL" id="VWQ16698.1"/>
    </source>
</evidence>
<evidence type="ECO:0000313" key="2">
    <source>
        <dbReference type="Proteomes" id="UP000494173"/>
    </source>
</evidence>
<dbReference type="Proteomes" id="UP000494173">
    <property type="component" value="Unassembled WGS sequence"/>
</dbReference>
<gene>
    <name evidence="1" type="ORF">BIFLH24_00609</name>
</gene>
<organism evidence="1 2">
    <name type="scientific">Bifidobacterium breve</name>
    <dbReference type="NCBI Taxonomy" id="1685"/>
    <lineage>
        <taxon>Bacteria</taxon>
        <taxon>Bacillati</taxon>
        <taxon>Actinomycetota</taxon>
        <taxon>Actinomycetes</taxon>
        <taxon>Bifidobacteriales</taxon>
        <taxon>Bifidobacteriaceae</taxon>
        <taxon>Bifidobacterium</taxon>
    </lineage>
</organism>
<reference evidence="1 2" key="1">
    <citation type="submission" date="2019-10" db="EMBL/GenBank/DDBJ databases">
        <authorList>
            <consortium name="Melissa Lawson"/>
            <person name="O'neill I."/>
        </authorList>
    </citation>
    <scope>NUCLEOTIDE SEQUENCE [LARGE SCALE GENOMIC DNA]</scope>
    <source>
        <strain evidence="1">LH_24</strain>
    </source>
</reference>